<evidence type="ECO:0000313" key="7">
    <source>
        <dbReference type="Proteomes" id="UP000193986"/>
    </source>
</evidence>
<dbReference type="FunCoup" id="A0A1Y2BHJ9">
    <property type="interactions" value="2"/>
</dbReference>
<feature type="transmembrane region" description="Helical" evidence="5">
    <location>
        <begin position="29"/>
        <end position="53"/>
    </location>
</feature>
<dbReference type="Proteomes" id="UP000193986">
    <property type="component" value="Unassembled WGS sequence"/>
</dbReference>
<dbReference type="InterPro" id="IPR036259">
    <property type="entry name" value="MFS_trans_sf"/>
</dbReference>
<dbReference type="Pfam" id="PF05978">
    <property type="entry name" value="UNC-93"/>
    <property type="match status" value="1"/>
</dbReference>
<evidence type="ECO:0000256" key="1">
    <source>
        <dbReference type="ARBA" id="ARBA00004141"/>
    </source>
</evidence>
<dbReference type="PANTHER" id="PTHR23294">
    <property type="entry name" value="ET TRANSLATION PRODUCT-RELATED"/>
    <property type="match status" value="1"/>
</dbReference>
<dbReference type="SUPFAM" id="SSF103473">
    <property type="entry name" value="MFS general substrate transporter"/>
    <property type="match status" value="1"/>
</dbReference>
<evidence type="ECO:0000256" key="3">
    <source>
        <dbReference type="ARBA" id="ARBA00022989"/>
    </source>
</evidence>
<dbReference type="Gene3D" id="1.20.1250.20">
    <property type="entry name" value="MFS general substrate transporter like domains"/>
    <property type="match status" value="1"/>
</dbReference>
<comment type="caution">
    <text evidence="6">The sequence shown here is derived from an EMBL/GenBank/DDBJ whole genome shotgun (WGS) entry which is preliminary data.</text>
</comment>
<dbReference type="EMBL" id="MCFC01000003">
    <property type="protein sequence ID" value="ORY34262.1"/>
    <property type="molecule type" value="Genomic_DNA"/>
</dbReference>
<feature type="transmembrane region" description="Helical" evidence="5">
    <location>
        <begin position="414"/>
        <end position="434"/>
    </location>
</feature>
<sequence>MTKFTQNLGKRLASIQIGSVRYNDPWTQVVIIGFVCFCSVGMFSALGGLGAGGTQDPQLADTANGVLYGCFAIMGIFAGSVNNMLGPRLTLCIGTMGYSLYVGGLWAHQVHGNRWFFILAGGILGITAALLWSAQGAIMMSYPLEKDKGRAFSVFWAIFQLGNLIGSSIALGIEANSTLPGVSTGVYIAFLIIMLTSIATSWLILPPHLVIRSDGSLVELEDALTPREEIRQFVVLFKDWRMLALFPMFFASNYFYAYQGAIVTYFFNGRTRALSALTQGLGAIIGALFIGFCLDKMPFKRRTRSLVGVGIVFILACIVWGGGLGLQVQYTRATPHTPWDWTDGAAVGPIILIAAYYVGDAAYQGLAYYTMSAITNDPFKLARMAGYYKGVQSAGSAVSYGMDAVKTAYLTEHLVSWIMILVSLPLCAFVLYHVRETNYDVEKTIHVEEVAPEQVGGAAMPKGHHADVSHVVENDDQKEIGDSKVLSV</sequence>
<dbReference type="AlphaFoldDB" id="A0A1Y2BHJ9"/>
<feature type="transmembrane region" description="Helical" evidence="5">
    <location>
        <begin position="154"/>
        <end position="173"/>
    </location>
</feature>
<dbReference type="InterPro" id="IPR051617">
    <property type="entry name" value="UNC-93-like_regulator"/>
</dbReference>
<feature type="transmembrane region" description="Helical" evidence="5">
    <location>
        <begin position="243"/>
        <end position="267"/>
    </location>
</feature>
<keyword evidence="2 5" id="KW-0812">Transmembrane</keyword>
<keyword evidence="3 5" id="KW-1133">Transmembrane helix</keyword>
<dbReference type="InterPro" id="IPR010291">
    <property type="entry name" value="Ion_channel_UNC-93"/>
</dbReference>
<dbReference type="OrthoDB" id="196103at2759"/>
<keyword evidence="4 5" id="KW-0472">Membrane</keyword>
<feature type="transmembrane region" description="Helical" evidence="5">
    <location>
        <begin position="346"/>
        <end position="369"/>
    </location>
</feature>
<feature type="transmembrane region" description="Helical" evidence="5">
    <location>
        <begin position="306"/>
        <end position="326"/>
    </location>
</feature>
<feature type="transmembrane region" description="Helical" evidence="5">
    <location>
        <begin position="185"/>
        <end position="205"/>
    </location>
</feature>
<reference evidence="6 7" key="1">
    <citation type="submission" date="2016-07" db="EMBL/GenBank/DDBJ databases">
        <title>Pervasive Adenine N6-methylation of Active Genes in Fungi.</title>
        <authorList>
            <consortium name="DOE Joint Genome Institute"/>
            <person name="Mondo S.J."/>
            <person name="Dannebaum R.O."/>
            <person name="Kuo R.C."/>
            <person name="Labutti K."/>
            <person name="Haridas S."/>
            <person name="Kuo A."/>
            <person name="Salamov A."/>
            <person name="Ahrendt S.R."/>
            <person name="Lipzen A."/>
            <person name="Sullivan W."/>
            <person name="Andreopoulos W.B."/>
            <person name="Clum A."/>
            <person name="Lindquist E."/>
            <person name="Daum C."/>
            <person name="Ramamoorthy G.K."/>
            <person name="Gryganskyi A."/>
            <person name="Culley D."/>
            <person name="Magnuson J.K."/>
            <person name="James T.Y."/>
            <person name="O'Malley M.A."/>
            <person name="Stajich J.E."/>
            <person name="Spatafora J.W."/>
            <person name="Visel A."/>
            <person name="Grigoriev I.V."/>
        </authorList>
    </citation>
    <scope>NUCLEOTIDE SEQUENCE [LARGE SCALE GENOMIC DNA]</scope>
    <source>
        <strain evidence="6 7">68-887.2</strain>
    </source>
</reference>
<comment type="subcellular location">
    <subcellularLocation>
        <location evidence="1">Membrane</location>
        <topology evidence="1">Multi-pass membrane protein</topology>
    </subcellularLocation>
</comment>
<keyword evidence="7" id="KW-1185">Reference proteome</keyword>
<evidence type="ECO:0000256" key="4">
    <source>
        <dbReference type="ARBA" id="ARBA00023136"/>
    </source>
</evidence>
<protein>
    <submittedName>
        <fullName evidence="6">Major facilitator superfamily domain-containing protein</fullName>
    </submittedName>
</protein>
<gene>
    <name evidence="6" type="ORF">BCR39DRAFT_517290</name>
</gene>
<feature type="transmembrane region" description="Helical" evidence="5">
    <location>
        <begin position="89"/>
        <end position="109"/>
    </location>
</feature>
<evidence type="ECO:0000313" key="6">
    <source>
        <dbReference type="EMBL" id="ORY34262.1"/>
    </source>
</evidence>
<feature type="transmembrane region" description="Helical" evidence="5">
    <location>
        <begin position="273"/>
        <end position="294"/>
    </location>
</feature>
<accession>A0A1Y2BHJ9</accession>
<organism evidence="6 7">
    <name type="scientific">Naematelia encephala</name>
    <dbReference type="NCBI Taxonomy" id="71784"/>
    <lineage>
        <taxon>Eukaryota</taxon>
        <taxon>Fungi</taxon>
        <taxon>Dikarya</taxon>
        <taxon>Basidiomycota</taxon>
        <taxon>Agaricomycotina</taxon>
        <taxon>Tremellomycetes</taxon>
        <taxon>Tremellales</taxon>
        <taxon>Naemateliaceae</taxon>
        <taxon>Naematelia</taxon>
    </lineage>
</organism>
<feature type="transmembrane region" description="Helical" evidence="5">
    <location>
        <begin position="115"/>
        <end position="134"/>
    </location>
</feature>
<feature type="transmembrane region" description="Helical" evidence="5">
    <location>
        <begin position="65"/>
        <end position="82"/>
    </location>
</feature>
<dbReference type="InParanoid" id="A0A1Y2BHJ9"/>
<dbReference type="GO" id="GO:0016020">
    <property type="term" value="C:membrane"/>
    <property type="evidence" value="ECO:0007669"/>
    <property type="project" value="UniProtKB-SubCell"/>
</dbReference>
<evidence type="ECO:0000256" key="2">
    <source>
        <dbReference type="ARBA" id="ARBA00022692"/>
    </source>
</evidence>
<proteinExistence type="predicted"/>
<dbReference type="PANTHER" id="PTHR23294:SF17">
    <property type="entry name" value="DUF895 DOMAIN MEMBRANE PROTEIN"/>
    <property type="match status" value="1"/>
</dbReference>
<evidence type="ECO:0000256" key="5">
    <source>
        <dbReference type="SAM" id="Phobius"/>
    </source>
</evidence>
<name>A0A1Y2BHJ9_9TREE</name>